<evidence type="ECO:0000313" key="5">
    <source>
        <dbReference type="Proteomes" id="UP000215914"/>
    </source>
</evidence>
<evidence type="ECO:0000313" key="3">
    <source>
        <dbReference type="EMBL" id="KAF5783721.1"/>
    </source>
</evidence>
<evidence type="ECO:0000313" key="4">
    <source>
        <dbReference type="EMBL" id="OTG33422.1"/>
    </source>
</evidence>
<dbReference type="PANTHER" id="PTHR33736">
    <property type="entry name" value="F-BOX PROTEIN-RELATED"/>
    <property type="match status" value="1"/>
</dbReference>
<dbReference type="InterPro" id="IPR036047">
    <property type="entry name" value="F-box-like_dom_sf"/>
</dbReference>
<protein>
    <submittedName>
        <fullName evidence="3">F-box-like domain superfamily protein</fullName>
    </submittedName>
    <submittedName>
        <fullName evidence="4">Putative F-box domain-containing protein</fullName>
    </submittedName>
</protein>
<dbReference type="PANTHER" id="PTHR33736:SF13">
    <property type="entry name" value="OS11G0155100 PROTEIN"/>
    <property type="match status" value="1"/>
</dbReference>
<evidence type="ECO:0000256" key="2">
    <source>
        <dbReference type="SAM" id="Phobius"/>
    </source>
</evidence>
<feature type="transmembrane region" description="Helical" evidence="2">
    <location>
        <begin position="344"/>
        <end position="365"/>
    </location>
</feature>
<evidence type="ECO:0000256" key="1">
    <source>
        <dbReference type="SAM" id="MobiDB-lite"/>
    </source>
</evidence>
<dbReference type="InParanoid" id="A0A251VES7"/>
<reference evidence="4" key="2">
    <citation type="submission" date="2017-02" db="EMBL/GenBank/DDBJ databases">
        <title>Sunflower complete genome.</title>
        <authorList>
            <person name="Langlade N."/>
            <person name="Munos S."/>
        </authorList>
    </citation>
    <scope>NUCLEOTIDE SEQUENCE [LARGE SCALE GENOMIC DNA]</scope>
    <source>
        <tissue evidence="4">Leaves</tissue>
    </source>
</reference>
<reference evidence="3 5" key="1">
    <citation type="journal article" date="2017" name="Nature">
        <title>The sunflower genome provides insights into oil metabolism, flowering and Asterid evolution.</title>
        <authorList>
            <person name="Badouin H."/>
            <person name="Gouzy J."/>
            <person name="Grassa C.J."/>
            <person name="Murat F."/>
            <person name="Staton S.E."/>
            <person name="Cottret L."/>
            <person name="Lelandais-Briere C."/>
            <person name="Owens G.L."/>
            <person name="Carrere S."/>
            <person name="Mayjonade B."/>
            <person name="Legrand L."/>
            <person name="Gill N."/>
            <person name="Kane N.C."/>
            <person name="Bowers J.E."/>
            <person name="Hubner S."/>
            <person name="Bellec A."/>
            <person name="Berard A."/>
            <person name="Berges H."/>
            <person name="Blanchet N."/>
            <person name="Boniface M.C."/>
            <person name="Brunel D."/>
            <person name="Catrice O."/>
            <person name="Chaidir N."/>
            <person name="Claudel C."/>
            <person name="Donnadieu C."/>
            <person name="Faraut T."/>
            <person name="Fievet G."/>
            <person name="Helmstetter N."/>
            <person name="King M."/>
            <person name="Knapp S.J."/>
            <person name="Lai Z."/>
            <person name="Le Paslier M.C."/>
            <person name="Lippi Y."/>
            <person name="Lorenzon L."/>
            <person name="Mandel J.R."/>
            <person name="Marage G."/>
            <person name="Marchand G."/>
            <person name="Marquand E."/>
            <person name="Bret-Mestries E."/>
            <person name="Morien E."/>
            <person name="Nambeesan S."/>
            <person name="Nguyen T."/>
            <person name="Pegot-Espagnet P."/>
            <person name="Pouilly N."/>
            <person name="Raftis F."/>
            <person name="Sallet E."/>
            <person name="Schiex T."/>
            <person name="Thomas J."/>
            <person name="Vandecasteele C."/>
            <person name="Vares D."/>
            <person name="Vear F."/>
            <person name="Vautrin S."/>
            <person name="Crespi M."/>
            <person name="Mangin B."/>
            <person name="Burke J.M."/>
            <person name="Salse J."/>
            <person name="Munos S."/>
            <person name="Vincourt P."/>
            <person name="Rieseberg L.H."/>
            <person name="Langlade N.B."/>
        </authorList>
    </citation>
    <scope>NUCLEOTIDE SEQUENCE [LARGE SCALE GENOMIC DNA]</scope>
    <source>
        <strain evidence="5">cv. SF193</strain>
        <tissue evidence="3">Leaves</tissue>
    </source>
</reference>
<reference evidence="3" key="3">
    <citation type="submission" date="2020-06" db="EMBL/GenBank/DDBJ databases">
        <title>Helianthus annuus Genome sequencing and assembly Release 2.</title>
        <authorList>
            <person name="Gouzy J."/>
            <person name="Langlade N."/>
            <person name="Munos S."/>
        </authorList>
    </citation>
    <scope>NUCLEOTIDE SEQUENCE</scope>
    <source>
        <tissue evidence="3">Leaves</tissue>
    </source>
</reference>
<dbReference type="FunCoup" id="A0A251VES7">
    <property type="interactions" value="20"/>
</dbReference>
<dbReference type="EMBL" id="CM007891">
    <property type="protein sequence ID" value="OTG33422.1"/>
    <property type="molecule type" value="Genomic_DNA"/>
</dbReference>
<gene>
    <name evidence="4" type="ORF">HannXRQ_Chr02g0034551</name>
    <name evidence="3" type="ORF">HanXRQr2_Chr11g0511151</name>
</gene>
<keyword evidence="2" id="KW-0472">Membrane</keyword>
<dbReference type="InterPro" id="IPR045283">
    <property type="entry name" value="AT3G44326-like"/>
</dbReference>
<accession>A0A251VES7</accession>
<dbReference type="Gramene" id="mRNA:HanXRQr2_Chr11g0511151">
    <property type="protein sequence ID" value="CDS:HanXRQr2_Chr11g0511151.1"/>
    <property type="gene ID" value="HanXRQr2_Chr11g0511151"/>
</dbReference>
<dbReference type="OMA" id="TICHSTW"/>
<keyword evidence="2" id="KW-0812">Transmembrane</keyword>
<keyword evidence="2" id="KW-1133">Transmembrane helix</keyword>
<keyword evidence="5" id="KW-1185">Reference proteome</keyword>
<feature type="region of interest" description="Disordered" evidence="1">
    <location>
        <begin position="310"/>
        <end position="335"/>
    </location>
</feature>
<proteinExistence type="predicted"/>
<dbReference type="AlphaFoldDB" id="A0A251VES7"/>
<sequence>MSHTTTHPPSSAPSGLSLIPAVIPDTHIPPSSTTSGLSSVPADILDTQILTRLDGPSLASATCASTLFSTTHNHHHLWSTICHSTWPSTATDYIADIISTFSDNRTRTGYYSFFSQSFPLPTPDPTTLPPPPPSSSPAPELISTVDIHYRNIPIFTKTETTTTTGDWFQFSPFRIDLINPKNVFTTPVILSGDATCPAMMEDVTLSWILIDRFNKRSVNLSSIKPVSVNRHWLSGEVQLRFGSILAGDDVAAVECRIVVVSGVSENGNMQLREVVMEIEGMDGKCLDGRGSLGILHRVMEGKRGNGVNKVEEGRRRHRRYEEMKRESRERRESTERKSRVEGTLDVLCLVFWLCVSIGLFFVLIVKKFILKRD</sequence>
<dbReference type="Proteomes" id="UP000215914">
    <property type="component" value="Chromosome 2"/>
</dbReference>
<dbReference type="SUPFAM" id="SSF81383">
    <property type="entry name" value="F-box domain"/>
    <property type="match status" value="1"/>
</dbReference>
<organism evidence="4 5">
    <name type="scientific">Helianthus annuus</name>
    <name type="common">Common sunflower</name>
    <dbReference type="NCBI Taxonomy" id="4232"/>
    <lineage>
        <taxon>Eukaryota</taxon>
        <taxon>Viridiplantae</taxon>
        <taxon>Streptophyta</taxon>
        <taxon>Embryophyta</taxon>
        <taxon>Tracheophyta</taxon>
        <taxon>Spermatophyta</taxon>
        <taxon>Magnoliopsida</taxon>
        <taxon>eudicotyledons</taxon>
        <taxon>Gunneridae</taxon>
        <taxon>Pentapetalae</taxon>
        <taxon>asterids</taxon>
        <taxon>campanulids</taxon>
        <taxon>Asterales</taxon>
        <taxon>Asteraceae</taxon>
        <taxon>Asteroideae</taxon>
        <taxon>Heliantheae alliance</taxon>
        <taxon>Heliantheae</taxon>
        <taxon>Helianthus</taxon>
    </lineage>
</organism>
<name>A0A251VES7_HELAN</name>
<dbReference type="OrthoDB" id="671172at2759"/>
<dbReference type="EMBL" id="MNCJ02000326">
    <property type="protein sequence ID" value="KAF5783721.1"/>
    <property type="molecule type" value="Genomic_DNA"/>
</dbReference>